<dbReference type="EMBL" id="JACQWF010000228">
    <property type="protein sequence ID" value="MBI4595722.1"/>
    <property type="molecule type" value="Genomic_DNA"/>
</dbReference>
<evidence type="ECO:0000313" key="3">
    <source>
        <dbReference type="Proteomes" id="UP000772181"/>
    </source>
</evidence>
<organism evidence="2 3">
    <name type="scientific">Tectimicrobiota bacterium</name>
    <dbReference type="NCBI Taxonomy" id="2528274"/>
    <lineage>
        <taxon>Bacteria</taxon>
        <taxon>Pseudomonadati</taxon>
        <taxon>Nitrospinota/Tectimicrobiota group</taxon>
        <taxon>Candidatus Tectimicrobiota</taxon>
    </lineage>
</organism>
<dbReference type="Proteomes" id="UP000772181">
    <property type="component" value="Unassembled WGS sequence"/>
</dbReference>
<dbReference type="InterPro" id="IPR029069">
    <property type="entry name" value="HotDog_dom_sf"/>
</dbReference>
<evidence type="ECO:0000259" key="1">
    <source>
        <dbReference type="Pfam" id="PF13452"/>
    </source>
</evidence>
<dbReference type="SUPFAM" id="SSF54637">
    <property type="entry name" value="Thioesterase/thiol ester dehydrase-isomerase"/>
    <property type="match status" value="1"/>
</dbReference>
<reference evidence="2" key="1">
    <citation type="submission" date="2020-07" db="EMBL/GenBank/DDBJ databases">
        <title>Huge and variable diversity of episymbiotic CPR bacteria and DPANN archaea in groundwater ecosystems.</title>
        <authorList>
            <person name="He C.Y."/>
            <person name="Keren R."/>
            <person name="Whittaker M."/>
            <person name="Farag I.F."/>
            <person name="Doudna J."/>
            <person name="Cate J.H.D."/>
            <person name="Banfield J.F."/>
        </authorList>
    </citation>
    <scope>NUCLEOTIDE SEQUENCE</scope>
    <source>
        <strain evidence="2">NC_groundwater_1482_Ag_S-0.65um_47_24</strain>
    </source>
</reference>
<dbReference type="AlphaFoldDB" id="A0A933GLD5"/>
<dbReference type="CDD" id="cd03441">
    <property type="entry name" value="R_hydratase_like"/>
    <property type="match status" value="1"/>
</dbReference>
<name>A0A933GLD5_UNCTE</name>
<dbReference type="Pfam" id="PF13452">
    <property type="entry name" value="FAS1_DH_region"/>
    <property type="match status" value="1"/>
</dbReference>
<comment type="caution">
    <text evidence="2">The sequence shown here is derived from an EMBL/GenBank/DDBJ whole genome shotgun (WGS) entry which is preliminary data.</text>
</comment>
<dbReference type="Gene3D" id="3.10.129.10">
    <property type="entry name" value="Hotdog Thioesterase"/>
    <property type="match status" value="1"/>
</dbReference>
<protein>
    <submittedName>
        <fullName evidence="2">MaoC family dehydratase N-terminal domain-containing protein</fullName>
    </submittedName>
</protein>
<proteinExistence type="predicted"/>
<dbReference type="InterPro" id="IPR039569">
    <property type="entry name" value="FAS1-like_DH_region"/>
</dbReference>
<evidence type="ECO:0000313" key="2">
    <source>
        <dbReference type="EMBL" id="MBI4595722.1"/>
    </source>
</evidence>
<gene>
    <name evidence="2" type="ORF">HY730_05005</name>
</gene>
<feature type="domain" description="FAS1-like dehydratase" evidence="1">
    <location>
        <begin position="13"/>
        <end position="154"/>
    </location>
</feature>
<sequence length="163" mass="18407">MTHHSLITDEARAMIGKEMQPVTGEVYVKEIRRFCYAVGDLNPLYLDEDYACKSQHGGIVAPPMFFDISTVQEFPQEHLKEDGLPMATIRPPLKVTRNMAGGNEVEFFKPMRPGDKITLVSKIANIYEKDGRSGRLVFTVYEHKYTNQDGDLVAIARQTGISR</sequence>
<accession>A0A933GLD5</accession>